<evidence type="ECO:0000256" key="1">
    <source>
        <dbReference type="ARBA" id="ARBA00023015"/>
    </source>
</evidence>
<dbReference type="InterPro" id="IPR037923">
    <property type="entry name" value="HTH-like"/>
</dbReference>
<evidence type="ECO:0000259" key="5">
    <source>
        <dbReference type="PROSITE" id="PS01124"/>
    </source>
</evidence>
<gene>
    <name evidence="6" type="ORF">BFG52_08855</name>
</gene>
<dbReference type="InterPro" id="IPR050204">
    <property type="entry name" value="AraC_XylS_family_regulators"/>
</dbReference>
<dbReference type="PROSITE" id="PS01124">
    <property type="entry name" value="HTH_ARAC_FAMILY_2"/>
    <property type="match status" value="1"/>
</dbReference>
<proteinExistence type="predicted"/>
<dbReference type="InterPro" id="IPR020449">
    <property type="entry name" value="Tscrpt_reg_AraC-type_HTH"/>
</dbReference>
<dbReference type="KEGG" id="ala:BFG52_08855"/>
<dbReference type="GO" id="GO:0003700">
    <property type="term" value="F:DNA-binding transcription factor activity"/>
    <property type="evidence" value="ECO:0007669"/>
    <property type="project" value="InterPro"/>
</dbReference>
<dbReference type="PANTHER" id="PTHR46796:SF2">
    <property type="entry name" value="TRANSCRIPTIONAL REGULATORY PROTEIN"/>
    <property type="match status" value="1"/>
</dbReference>
<dbReference type="STRING" id="1789224.BFG52_08855"/>
<protein>
    <submittedName>
        <fullName evidence="6">AraC family transcriptional regulator</fullName>
    </submittedName>
</protein>
<keyword evidence="4" id="KW-0804">Transcription</keyword>
<dbReference type="InterPro" id="IPR009057">
    <property type="entry name" value="Homeodomain-like_sf"/>
</dbReference>
<dbReference type="InterPro" id="IPR003313">
    <property type="entry name" value="AraC-bd"/>
</dbReference>
<dbReference type="GO" id="GO:0043565">
    <property type="term" value="F:sequence-specific DNA binding"/>
    <property type="evidence" value="ECO:0007669"/>
    <property type="project" value="InterPro"/>
</dbReference>
<dbReference type="SMART" id="SM00342">
    <property type="entry name" value="HTH_ARAC"/>
    <property type="match status" value="1"/>
</dbReference>
<feature type="domain" description="HTH araC/xylS-type" evidence="5">
    <location>
        <begin position="160"/>
        <end position="260"/>
    </location>
</feature>
<keyword evidence="3" id="KW-0010">Activator</keyword>
<evidence type="ECO:0000313" key="6">
    <source>
        <dbReference type="EMBL" id="AOA59939.1"/>
    </source>
</evidence>
<dbReference type="Pfam" id="PF02311">
    <property type="entry name" value="AraC_binding"/>
    <property type="match status" value="1"/>
</dbReference>
<dbReference type="Proteomes" id="UP000093391">
    <property type="component" value="Chromosome"/>
</dbReference>
<dbReference type="InterPro" id="IPR018060">
    <property type="entry name" value="HTH_AraC"/>
</dbReference>
<keyword evidence="7" id="KW-1185">Reference proteome</keyword>
<dbReference type="PRINTS" id="PR00032">
    <property type="entry name" value="HTHARAC"/>
</dbReference>
<accession>A0A1B2M446</accession>
<keyword evidence="2" id="KW-0238">DNA-binding</keyword>
<dbReference type="AlphaFoldDB" id="A0A1B2M446"/>
<dbReference type="OrthoDB" id="9809338at2"/>
<dbReference type="EMBL" id="CP016895">
    <property type="protein sequence ID" value="AOA59939.1"/>
    <property type="molecule type" value="Genomic_DNA"/>
</dbReference>
<organism evidence="6 7">
    <name type="scientific">Acinetobacter larvae</name>
    <dbReference type="NCBI Taxonomy" id="1789224"/>
    <lineage>
        <taxon>Bacteria</taxon>
        <taxon>Pseudomonadati</taxon>
        <taxon>Pseudomonadota</taxon>
        <taxon>Gammaproteobacteria</taxon>
        <taxon>Moraxellales</taxon>
        <taxon>Moraxellaceae</taxon>
        <taxon>Acinetobacter</taxon>
    </lineage>
</organism>
<dbReference type="PANTHER" id="PTHR46796">
    <property type="entry name" value="HTH-TYPE TRANSCRIPTIONAL ACTIVATOR RHAS-RELATED"/>
    <property type="match status" value="1"/>
</dbReference>
<dbReference type="SUPFAM" id="SSF51215">
    <property type="entry name" value="Regulatory protein AraC"/>
    <property type="match status" value="1"/>
</dbReference>
<evidence type="ECO:0000256" key="4">
    <source>
        <dbReference type="ARBA" id="ARBA00023163"/>
    </source>
</evidence>
<sequence length="265" mass="30385">MPYVETRRACQSRICYQAHSHGTFSIGAVDAGQSRFSSYLHVETVIEPGCLVTIPAHVQHSCNPLPEQHWSYQMMHLDVVWLAQLLQEHLQQPLQQHIPYFTPQILSNPQHYRVFSQLNAALFDRNLSIAAKEQLLIEALSQILLSDFTWSNSHYFKNEHGLLEQLLFQIDQADHVLSLAELAETAQCSRFALIRLFKHYLGLSPHAYQLNRCVQLARQALQQGQPVIEVAYQLGFSDQSHFHRVFKAHTGVTPKQYQQGYKAAI</sequence>
<name>A0A1B2M446_9GAMM</name>
<dbReference type="SUPFAM" id="SSF46689">
    <property type="entry name" value="Homeodomain-like"/>
    <property type="match status" value="2"/>
</dbReference>
<evidence type="ECO:0000256" key="2">
    <source>
        <dbReference type="ARBA" id="ARBA00023125"/>
    </source>
</evidence>
<evidence type="ECO:0000256" key="3">
    <source>
        <dbReference type="ARBA" id="ARBA00023159"/>
    </source>
</evidence>
<dbReference type="Gene3D" id="1.10.10.60">
    <property type="entry name" value="Homeodomain-like"/>
    <property type="match status" value="2"/>
</dbReference>
<keyword evidence="1" id="KW-0805">Transcription regulation</keyword>
<evidence type="ECO:0000313" key="7">
    <source>
        <dbReference type="Proteomes" id="UP000093391"/>
    </source>
</evidence>
<dbReference type="Pfam" id="PF12833">
    <property type="entry name" value="HTH_18"/>
    <property type="match status" value="1"/>
</dbReference>
<reference evidence="6 7" key="1">
    <citation type="submission" date="2016-08" db="EMBL/GenBank/DDBJ databases">
        <authorList>
            <person name="Seilhamer J.J."/>
        </authorList>
    </citation>
    <scope>NUCLEOTIDE SEQUENCE [LARGE SCALE GENOMIC DNA]</scope>
    <source>
        <strain evidence="6 7">BRTC-1</strain>
    </source>
</reference>